<sequence>MDKKPKPQREFGGLYEMADSAIESIKGSRYYNSDLAPTKLKQRTWTTYNVTALWVSMCICMPTYMMAASIISAGLTWWQALLNVALGNLIVLIPMQLNSHAGTKYGIPYPVFARLSFGVWGSNIAAMARAIVGAGWFGIQCWIGGEAINSILGTLVPGWASFSLSLWISFFGFWALNVAIVHKGPETIKFMQSWTVPILVTVSLALVVWAYTSVAGMGKGISDIFNMPVANKPASFGVTFLKSLAANIAFWATLALNIPDFSRFAKSQKAQFRGQLFGLPLTMVAFSFVGIFVTGATRVLYGQFIWDPVQVIERMNSPIASIIGCLGIIIATTNTNVAANAVATSNDISNLNPGKISFKTATLITGAAGVAIMPWKLLSSASSYIYGWLGTYGILLGPLAGIYIADYYIHRKKLVDMKSLFLTTEGRYWYKKGLNVKAIYAWILALILPIMGLFIPSLSLLADGGWMVGFVLAIIIYPILMKNDTVSILSPEENESITEKISTASIDENNDVNV</sequence>
<feature type="transmembrane region" description="Helical" evidence="6">
    <location>
        <begin position="319"/>
        <end position="339"/>
    </location>
</feature>
<protein>
    <submittedName>
        <fullName evidence="7">Permease for cytosine/purines uracil thiamine allantoin</fullName>
    </submittedName>
</protein>
<keyword evidence="3 6" id="KW-0812">Transmembrane</keyword>
<dbReference type="InterPro" id="IPR001248">
    <property type="entry name" value="Pur-cyt_permease"/>
</dbReference>
<name>C6Q1G9_9CLOT</name>
<keyword evidence="5 6" id="KW-0472">Membrane</keyword>
<dbReference type="InterPro" id="IPR045225">
    <property type="entry name" value="Uracil/uridine/allantoin_perm"/>
</dbReference>
<evidence type="ECO:0000313" key="8">
    <source>
        <dbReference type="Proteomes" id="UP000004198"/>
    </source>
</evidence>
<gene>
    <name evidence="7" type="ORF">CcarbDRAFT_4887</name>
</gene>
<organism evidence="7 8">
    <name type="scientific">Clostridium carboxidivorans P7</name>
    <dbReference type="NCBI Taxonomy" id="536227"/>
    <lineage>
        <taxon>Bacteria</taxon>
        <taxon>Bacillati</taxon>
        <taxon>Bacillota</taxon>
        <taxon>Clostridia</taxon>
        <taxon>Eubacteriales</taxon>
        <taxon>Clostridiaceae</taxon>
        <taxon>Clostridium</taxon>
    </lineage>
</organism>
<dbReference type="PANTHER" id="PTHR30618">
    <property type="entry name" value="NCS1 FAMILY PURINE/PYRIMIDINE TRANSPORTER"/>
    <property type="match status" value="1"/>
</dbReference>
<feature type="transmembrane region" description="Helical" evidence="6">
    <location>
        <begin position="276"/>
        <end position="299"/>
    </location>
</feature>
<proteinExistence type="inferred from homology"/>
<feature type="transmembrane region" description="Helical" evidence="6">
    <location>
        <begin position="360"/>
        <end position="378"/>
    </location>
</feature>
<feature type="transmembrane region" description="Helical" evidence="6">
    <location>
        <begin position="77"/>
        <end position="97"/>
    </location>
</feature>
<keyword evidence="4 6" id="KW-1133">Transmembrane helix</keyword>
<feature type="transmembrane region" description="Helical" evidence="6">
    <location>
        <begin position="194"/>
        <end position="214"/>
    </location>
</feature>
<dbReference type="KEGG" id="cck:Ccar_23750"/>
<dbReference type="PATRIC" id="fig|536227.13.peg.4903"/>
<dbReference type="OrthoDB" id="9780088at2"/>
<feature type="transmembrane region" description="Helical" evidence="6">
    <location>
        <begin position="439"/>
        <end position="458"/>
    </location>
</feature>
<feature type="transmembrane region" description="Helical" evidence="6">
    <location>
        <begin position="464"/>
        <end position="480"/>
    </location>
</feature>
<dbReference type="Proteomes" id="UP000004198">
    <property type="component" value="Unassembled WGS sequence"/>
</dbReference>
<evidence type="ECO:0000256" key="5">
    <source>
        <dbReference type="ARBA" id="ARBA00023136"/>
    </source>
</evidence>
<dbReference type="eggNOG" id="COG1953">
    <property type="taxonomic scope" value="Bacteria"/>
</dbReference>
<dbReference type="GO" id="GO:0015205">
    <property type="term" value="F:nucleobase transmembrane transporter activity"/>
    <property type="evidence" value="ECO:0007669"/>
    <property type="project" value="TreeGrafter"/>
</dbReference>
<reference evidence="7 8" key="1">
    <citation type="submission" date="2009-06" db="EMBL/GenBank/DDBJ databases">
        <title>The draft genome of Clostridium carboxidivorans P7.</title>
        <authorList>
            <consortium name="US DOE Joint Genome Institute (JGI-PGF)"/>
            <person name="Lucas S."/>
            <person name="Copeland A."/>
            <person name="Lapidus A."/>
            <person name="Glavina del Rio T."/>
            <person name="Tice H."/>
            <person name="Bruce D."/>
            <person name="Goodwin L."/>
            <person name="Pitluck S."/>
            <person name="Larimer F."/>
            <person name="Land M.L."/>
            <person name="Hauser L."/>
            <person name="Hemme C.L."/>
        </authorList>
    </citation>
    <scope>NUCLEOTIDE SEQUENCE [LARGE SCALE GENOMIC DNA]</scope>
    <source>
        <strain evidence="7 8">P7</strain>
    </source>
</reference>
<dbReference type="GO" id="GO:0005886">
    <property type="term" value="C:plasma membrane"/>
    <property type="evidence" value="ECO:0007669"/>
    <property type="project" value="TreeGrafter"/>
</dbReference>
<keyword evidence="8" id="KW-1185">Reference proteome</keyword>
<evidence type="ECO:0000256" key="4">
    <source>
        <dbReference type="ARBA" id="ARBA00022989"/>
    </source>
</evidence>
<feature type="transmembrane region" description="Helical" evidence="6">
    <location>
        <begin position="159"/>
        <end position="182"/>
    </location>
</feature>
<feature type="transmembrane region" description="Helical" evidence="6">
    <location>
        <begin position="234"/>
        <end position="256"/>
    </location>
</feature>
<evidence type="ECO:0000256" key="6">
    <source>
        <dbReference type="SAM" id="Phobius"/>
    </source>
</evidence>
<dbReference type="Gene3D" id="1.10.4160.10">
    <property type="entry name" value="Hydantoin permease"/>
    <property type="match status" value="1"/>
</dbReference>
<dbReference type="Pfam" id="PF02133">
    <property type="entry name" value="Transp_cyt_pur"/>
    <property type="match status" value="1"/>
</dbReference>
<feature type="transmembrane region" description="Helical" evidence="6">
    <location>
        <begin position="48"/>
        <end position="71"/>
    </location>
</feature>
<evidence type="ECO:0000256" key="2">
    <source>
        <dbReference type="ARBA" id="ARBA00008974"/>
    </source>
</evidence>
<dbReference type="EMBL" id="ACVI01000138">
    <property type="protein sequence ID" value="EET84670.1"/>
    <property type="molecule type" value="Genomic_DNA"/>
</dbReference>
<evidence type="ECO:0000313" key="7">
    <source>
        <dbReference type="EMBL" id="EET84670.1"/>
    </source>
</evidence>
<comment type="similarity">
    <text evidence="2">Belongs to the purine-cytosine permease (2.A.39) family.</text>
</comment>
<dbReference type="CDD" id="cd11485">
    <property type="entry name" value="SLC-NCS1sbd_YbbW-like"/>
    <property type="match status" value="1"/>
</dbReference>
<comment type="caution">
    <text evidence="7">The sequence shown here is derived from an EMBL/GenBank/DDBJ whole genome shotgun (WGS) entry which is preliminary data.</text>
</comment>
<dbReference type="PANTHER" id="PTHR30618:SF0">
    <property type="entry name" value="PURINE-URACIL PERMEASE NCS1"/>
    <property type="match status" value="1"/>
</dbReference>
<accession>C6Q1G9</accession>
<feature type="transmembrane region" description="Helical" evidence="6">
    <location>
        <begin position="384"/>
        <end position="409"/>
    </location>
</feature>
<dbReference type="AlphaFoldDB" id="C6Q1G9"/>
<dbReference type="STRING" id="536227.Ccar_23750"/>
<comment type="subcellular location">
    <subcellularLocation>
        <location evidence="1">Membrane</location>
        <topology evidence="1">Multi-pass membrane protein</topology>
    </subcellularLocation>
</comment>
<evidence type="ECO:0000256" key="3">
    <source>
        <dbReference type="ARBA" id="ARBA00022692"/>
    </source>
</evidence>
<evidence type="ECO:0000256" key="1">
    <source>
        <dbReference type="ARBA" id="ARBA00004141"/>
    </source>
</evidence>
<feature type="transmembrane region" description="Helical" evidence="6">
    <location>
        <begin position="117"/>
        <end position="139"/>
    </location>
</feature>
<dbReference type="RefSeq" id="WP_007063771.1">
    <property type="nucleotide sequence ID" value="NZ_ACVI01000138.1"/>
</dbReference>